<feature type="region of interest" description="Disordered" evidence="7">
    <location>
        <begin position="951"/>
        <end position="992"/>
    </location>
</feature>
<evidence type="ECO:0000259" key="8">
    <source>
        <dbReference type="PROSITE" id="PS50004"/>
    </source>
</evidence>
<dbReference type="InterPro" id="IPR037755">
    <property type="entry name" value="Plc1_PH"/>
</dbReference>
<dbReference type="PROSITE" id="PS50222">
    <property type="entry name" value="EF_HAND_2"/>
    <property type="match status" value="1"/>
</dbReference>
<dbReference type="Gene3D" id="1.10.238.10">
    <property type="entry name" value="EF-hand"/>
    <property type="match status" value="2"/>
</dbReference>
<evidence type="ECO:0000259" key="9">
    <source>
        <dbReference type="PROSITE" id="PS50008"/>
    </source>
</evidence>
<protein>
    <recommendedName>
        <fullName evidence="1 6">Phosphoinositide phospholipase C</fullName>
        <ecNumber evidence="1 6">3.1.4.11</ecNumber>
    </recommendedName>
</protein>
<dbReference type="InterPro" id="IPR002048">
    <property type="entry name" value="EF_hand_dom"/>
</dbReference>
<dbReference type="PROSITE" id="PS50004">
    <property type="entry name" value="C2"/>
    <property type="match status" value="1"/>
</dbReference>
<feature type="domain" description="C2" evidence="8">
    <location>
        <begin position="890"/>
        <end position="1061"/>
    </location>
</feature>
<dbReference type="Pfam" id="PF00387">
    <property type="entry name" value="PI-PLC-Y"/>
    <property type="match status" value="1"/>
</dbReference>
<dbReference type="Gene3D" id="2.30.29.30">
    <property type="entry name" value="Pleckstrin-homology domain (PH domain)/Phosphotyrosine-binding domain (PTB)"/>
    <property type="match status" value="1"/>
</dbReference>
<evidence type="ECO:0000256" key="4">
    <source>
        <dbReference type="ARBA" id="ARBA00023098"/>
    </source>
</evidence>
<evidence type="ECO:0000256" key="1">
    <source>
        <dbReference type="ARBA" id="ARBA00012368"/>
    </source>
</evidence>
<accession>J4G0Y8</accession>
<dbReference type="SMART" id="SM00239">
    <property type="entry name" value="C2"/>
    <property type="match status" value="1"/>
</dbReference>
<dbReference type="InterPro" id="IPR001192">
    <property type="entry name" value="PI-PLC_fam"/>
</dbReference>
<organism evidence="11 12">
    <name type="scientific">Fibroporia radiculosa</name>
    <dbReference type="NCBI Taxonomy" id="599839"/>
    <lineage>
        <taxon>Eukaryota</taxon>
        <taxon>Fungi</taxon>
        <taxon>Dikarya</taxon>
        <taxon>Basidiomycota</taxon>
        <taxon>Agaricomycotina</taxon>
        <taxon>Agaricomycetes</taxon>
        <taxon>Polyporales</taxon>
        <taxon>Fibroporiaceae</taxon>
        <taxon>Fibroporia</taxon>
    </lineage>
</organism>
<keyword evidence="5" id="KW-0807">Transducer</keyword>
<dbReference type="SUPFAM" id="SSF51695">
    <property type="entry name" value="PLC-like phosphodiesterases"/>
    <property type="match status" value="1"/>
</dbReference>
<dbReference type="GeneID" id="24094289"/>
<dbReference type="Pfam" id="PF00388">
    <property type="entry name" value="PI-PLC-X"/>
    <property type="match status" value="1"/>
</dbReference>
<keyword evidence="4 6" id="KW-0443">Lipid metabolism</keyword>
<evidence type="ECO:0000256" key="6">
    <source>
        <dbReference type="RuleBase" id="RU361133"/>
    </source>
</evidence>
<feature type="region of interest" description="Disordered" evidence="7">
    <location>
        <begin position="447"/>
        <end position="486"/>
    </location>
</feature>
<dbReference type="PRINTS" id="PR00390">
    <property type="entry name" value="PHPHLIPASEC"/>
</dbReference>
<evidence type="ECO:0000256" key="2">
    <source>
        <dbReference type="ARBA" id="ARBA00022801"/>
    </source>
</evidence>
<keyword evidence="2 6" id="KW-0378">Hydrolase</keyword>
<dbReference type="SMART" id="SM00149">
    <property type="entry name" value="PLCYc"/>
    <property type="match status" value="1"/>
</dbReference>
<dbReference type="EMBL" id="HE796930">
    <property type="protein sequence ID" value="CCL99378.1"/>
    <property type="molecule type" value="Genomic_DNA"/>
</dbReference>
<dbReference type="InParanoid" id="J4G0Y8"/>
<dbReference type="GO" id="GO:0051209">
    <property type="term" value="P:release of sequestered calcium ion into cytosol"/>
    <property type="evidence" value="ECO:0007669"/>
    <property type="project" value="TreeGrafter"/>
</dbReference>
<dbReference type="Proteomes" id="UP000006352">
    <property type="component" value="Unassembled WGS sequence"/>
</dbReference>
<dbReference type="EC" id="3.1.4.11" evidence="1 6"/>
<reference evidence="11 12" key="1">
    <citation type="journal article" date="2012" name="Appl. Environ. Microbiol.">
        <title>Short-read sequencing for genomic analysis of the brown rot fungus Fibroporia radiculosa.</title>
        <authorList>
            <person name="Tang J.D."/>
            <person name="Perkins A.D."/>
            <person name="Sonstegard T.S."/>
            <person name="Schroeder S.G."/>
            <person name="Burgess S.C."/>
            <person name="Diehl S.V."/>
        </authorList>
    </citation>
    <scope>NUCLEOTIDE SEQUENCE [LARGE SCALE GENOMIC DNA]</scope>
    <source>
        <strain evidence="11 12">TFFH 294</strain>
    </source>
</reference>
<dbReference type="SUPFAM" id="SSF47473">
    <property type="entry name" value="EF-hand"/>
    <property type="match status" value="1"/>
</dbReference>
<feature type="domain" description="PI-PLC Y-box" evidence="9">
    <location>
        <begin position="780"/>
        <end position="895"/>
    </location>
</feature>
<dbReference type="Pfam" id="PF00168">
    <property type="entry name" value="C2"/>
    <property type="match status" value="1"/>
</dbReference>
<dbReference type="InterPro" id="IPR011992">
    <property type="entry name" value="EF-hand-dom_pair"/>
</dbReference>
<sequence length="1081" mass="121056">MSLPPLRIEVEADPLDDRNWVHVDGSSDGSSSQQHTADPTTSDGFLGITRPRRSIDGSGLGGSIRRKLREVKDASARSFKRRPSSVSRASESAVDSDCSANGSQLFGPWENGKKREYRSQSEVLSTRPYVHHNMSSSSISAARQADPLLRSSPSPPKDSPRQKFEDVFIDDDDQVASSAAELSSTLGVAQDSTMLDVTVPQLLQQGVPMLKVSAKKQKRVMIKLDPDQGQIVWESKKHRIIPIENIKELRAGADARYYREQFQLAPQFEDRWLTVVYVLDGGYKTLHLIASTRDVFQMWDTTLRGLYAIRQKLGSELGHTEVRQAVWEKQFWRSAATETDADQLLDFAEVERMCRRLNIHPAREELLREFQQADSQHRGYLDFTDFQRFVKALKRRPEVEALYIYVTKDSGGALTYHAFENFMRSSQKSSLGRSELERIFLRYATTFPDDHNSSPPSSPPQRPLDLAARSPTPSSQSLGQASSSAALPTVPITPTLPSASVHSQDEAWMTLKGFTTFLLSTDNSAFSDQHGKVYHDMTQPLPDYFISSSHNTYLVGHQLVGESTIEGYIRALLHSCRSVELDIYDSDAEPVVYHGHTLTSKVSLRDACTAINKYAFVASPYPIIISAEIHCSVPQQDMIASIMQEVFGDALVCAPIDGTPQIETLPSPEDLKGRVLLKAKNLFVTDKDSKQEREAVSDAESSSTENISDLDLAEDSRRRGREFDADIRRDLRHEFQRARTALVRAAHSPPPALSRSPRHNAYELPPSHRSPSKTKMSMALAALLVYTIGVKCRGLNKKEVYAPEHMFSLSENMANRILKQGMTDLIKHNRMHLVRIYPKGTRIGSTNFEPHRFWSAGAQLVAINWQTFDMGYMINHAMFQRNGRVGYVLKPLALRTSDKQLLVKHTSHRLDVVIISAQQLPRPKDSQGREIIDKSVIDPYVEVSIHVPDWPQSPGNLTASRNSSRVRSPSKSPGPSGDSQRTATPARTVAQRTGVVKNNGFNPVWKHPLSIPFDLAGDMRDLVFVRFAVRQDGASDDEPLAVYCASLGSLNMGYRHLPLHDAQLSQYLFSTLFVRLNVRTL</sequence>
<dbReference type="Gene3D" id="3.20.20.190">
    <property type="entry name" value="Phosphatidylinositol (PI) phosphodiesterase"/>
    <property type="match status" value="1"/>
</dbReference>
<evidence type="ECO:0000313" key="12">
    <source>
        <dbReference type="Proteomes" id="UP000006352"/>
    </source>
</evidence>
<feature type="domain" description="EF-hand" evidence="10">
    <location>
        <begin position="361"/>
        <end position="396"/>
    </location>
</feature>
<feature type="region of interest" description="Disordered" evidence="7">
    <location>
        <begin position="744"/>
        <end position="773"/>
    </location>
</feature>
<dbReference type="InterPro" id="IPR000008">
    <property type="entry name" value="C2_dom"/>
</dbReference>
<feature type="region of interest" description="Disordered" evidence="7">
    <location>
        <begin position="688"/>
        <end position="719"/>
    </location>
</feature>
<keyword evidence="12" id="KW-1185">Reference proteome</keyword>
<name>J4G0Y8_9APHY</name>
<evidence type="ECO:0000259" key="10">
    <source>
        <dbReference type="PROSITE" id="PS50222"/>
    </source>
</evidence>
<dbReference type="GO" id="GO:0004435">
    <property type="term" value="F:phosphatidylinositol-4,5-bisphosphate phospholipase C activity"/>
    <property type="evidence" value="ECO:0007669"/>
    <property type="project" value="UniProtKB-EC"/>
</dbReference>
<dbReference type="CDD" id="cd08598">
    <property type="entry name" value="PI-PLC1c_yeast"/>
    <property type="match status" value="1"/>
</dbReference>
<dbReference type="FunCoup" id="J4G0Y8">
    <property type="interactions" value="118"/>
</dbReference>
<feature type="region of interest" description="Disordered" evidence="7">
    <location>
        <begin position="1"/>
        <end position="163"/>
    </location>
</feature>
<dbReference type="PANTHER" id="PTHR10336:SF36">
    <property type="entry name" value="1-PHOSPHATIDYLINOSITOL 4,5-BISPHOSPHATE PHOSPHODIESTERASE BETA-4"/>
    <property type="match status" value="1"/>
</dbReference>
<dbReference type="SUPFAM" id="SSF50729">
    <property type="entry name" value="PH domain-like"/>
    <property type="match status" value="1"/>
</dbReference>
<dbReference type="Gene3D" id="2.60.40.150">
    <property type="entry name" value="C2 domain"/>
    <property type="match status" value="1"/>
</dbReference>
<dbReference type="GO" id="GO:0016042">
    <property type="term" value="P:lipid catabolic process"/>
    <property type="evidence" value="ECO:0007669"/>
    <property type="project" value="UniProtKB-KW"/>
</dbReference>
<proteinExistence type="predicted"/>
<keyword evidence="3 6" id="KW-0442">Lipid degradation</keyword>
<feature type="compositionally biased region" description="Low complexity" evidence="7">
    <location>
        <begin position="22"/>
        <end position="35"/>
    </location>
</feature>
<feature type="compositionally biased region" description="Low complexity" evidence="7">
    <location>
        <begin position="474"/>
        <end position="486"/>
    </location>
</feature>
<comment type="catalytic activity">
    <reaction evidence="6">
        <text>a 1,2-diacyl-sn-glycero-3-phospho-(1D-myo-inositol-4,5-bisphosphate) + H2O = 1D-myo-inositol 1,4,5-trisphosphate + a 1,2-diacyl-sn-glycerol + H(+)</text>
        <dbReference type="Rhea" id="RHEA:33179"/>
        <dbReference type="ChEBI" id="CHEBI:15377"/>
        <dbReference type="ChEBI" id="CHEBI:15378"/>
        <dbReference type="ChEBI" id="CHEBI:17815"/>
        <dbReference type="ChEBI" id="CHEBI:58456"/>
        <dbReference type="ChEBI" id="CHEBI:203600"/>
        <dbReference type="EC" id="3.1.4.11"/>
    </reaction>
</comment>
<dbReference type="InterPro" id="IPR035892">
    <property type="entry name" value="C2_domain_sf"/>
</dbReference>
<evidence type="ECO:0000256" key="5">
    <source>
        <dbReference type="ARBA" id="ARBA00023224"/>
    </source>
</evidence>
<dbReference type="GO" id="GO:0005509">
    <property type="term" value="F:calcium ion binding"/>
    <property type="evidence" value="ECO:0007669"/>
    <property type="project" value="InterPro"/>
</dbReference>
<dbReference type="CDD" id="cd13360">
    <property type="entry name" value="PH_PLC_fungal"/>
    <property type="match status" value="1"/>
</dbReference>
<dbReference type="SUPFAM" id="SSF49562">
    <property type="entry name" value="C2 domain (Calcium/lipid-binding domain, CaLB)"/>
    <property type="match status" value="1"/>
</dbReference>
<dbReference type="InterPro" id="IPR011993">
    <property type="entry name" value="PH-like_dom_sf"/>
</dbReference>
<dbReference type="InterPro" id="IPR000909">
    <property type="entry name" value="PLipase_C_PInositol-sp_X_dom"/>
</dbReference>
<dbReference type="AlphaFoldDB" id="J4G0Y8"/>
<dbReference type="GO" id="GO:0048015">
    <property type="term" value="P:phosphatidylinositol-mediated signaling"/>
    <property type="evidence" value="ECO:0007669"/>
    <property type="project" value="TreeGrafter"/>
</dbReference>
<evidence type="ECO:0000313" key="11">
    <source>
        <dbReference type="EMBL" id="CCL99378.1"/>
    </source>
</evidence>
<evidence type="ECO:0000256" key="3">
    <source>
        <dbReference type="ARBA" id="ARBA00022963"/>
    </source>
</evidence>
<dbReference type="CDD" id="cd00275">
    <property type="entry name" value="C2_PLC_like"/>
    <property type="match status" value="1"/>
</dbReference>
<dbReference type="PANTHER" id="PTHR10336">
    <property type="entry name" value="PHOSPHOINOSITIDE-SPECIFIC PHOSPHOLIPASE C FAMILY PROTEIN"/>
    <property type="match status" value="1"/>
</dbReference>
<dbReference type="PROSITE" id="PS50008">
    <property type="entry name" value="PIPLC_Y_DOMAIN"/>
    <property type="match status" value="1"/>
</dbReference>
<evidence type="ECO:0000256" key="7">
    <source>
        <dbReference type="SAM" id="MobiDB-lite"/>
    </source>
</evidence>
<dbReference type="RefSeq" id="XP_012178661.1">
    <property type="nucleotide sequence ID" value="XM_012323271.1"/>
</dbReference>
<dbReference type="InterPro" id="IPR001711">
    <property type="entry name" value="PLipase_C_Pinositol-sp_Y"/>
</dbReference>
<dbReference type="STRING" id="599839.J4G0Y8"/>
<dbReference type="SMART" id="SM00148">
    <property type="entry name" value="PLCXc"/>
    <property type="match status" value="1"/>
</dbReference>
<dbReference type="InterPro" id="IPR017946">
    <property type="entry name" value="PLC-like_Pdiesterase_TIM-brl"/>
</dbReference>
<dbReference type="HOGENOM" id="CLU_002738_1_2_1"/>
<dbReference type="OrthoDB" id="269822at2759"/>
<feature type="compositionally biased region" description="Low complexity" evidence="7">
    <location>
        <begin position="960"/>
        <end position="979"/>
    </location>
</feature>
<gene>
    <name evidence="11" type="ORF">FIBRA_01396</name>
</gene>
<dbReference type="PROSITE" id="PS50007">
    <property type="entry name" value="PIPLC_X_DOMAIN"/>
    <property type="match status" value="1"/>
</dbReference>